<comment type="caution">
    <text evidence="1">The sequence shown here is derived from an EMBL/GenBank/DDBJ whole genome shotgun (WGS) entry which is preliminary data.</text>
</comment>
<name>A0ACB0ZJE7_MELEN</name>
<organism evidence="1 2">
    <name type="scientific">Meloidogyne enterolobii</name>
    <name type="common">Root-knot nematode worm</name>
    <name type="synonym">Meloidogyne mayaguensis</name>
    <dbReference type="NCBI Taxonomy" id="390850"/>
    <lineage>
        <taxon>Eukaryota</taxon>
        <taxon>Metazoa</taxon>
        <taxon>Ecdysozoa</taxon>
        <taxon>Nematoda</taxon>
        <taxon>Chromadorea</taxon>
        <taxon>Rhabditida</taxon>
        <taxon>Tylenchina</taxon>
        <taxon>Tylenchomorpha</taxon>
        <taxon>Tylenchoidea</taxon>
        <taxon>Meloidogynidae</taxon>
        <taxon>Meloidogyninae</taxon>
        <taxon>Meloidogyne</taxon>
    </lineage>
</organism>
<gene>
    <name evidence="1" type="ORF">MENTE1834_LOCUS26199</name>
</gene>
<sequence length="236" mass="27296">MVNMLNVQETQEIYHFIINSHVISDQLKERYVNIINLILFGMAEDRYGRLVQANNSRDPEMLLLHIFELKQRMTIGSITPRALSKFIEEVKSEGNQRPNKWQYEEFVKELENKWAIAVFKYLLTLYHYNVDQLIIKTAETDEDEEGNQAQFHFKILSSTTFWIQIKGVENAAKEYYSKNDSAIVVAVGDANTSAHFFTGSGLGTGELISVYYRFSLGNNYSSVQKKQIFIQSVKNL</sequence>
<proteinExistence type="predicted"/>
<evidence type="ECO:0000313" key="2">
    <source>
        <dbReference type="Proteomes" id="UP001497535"/>
    </source>
</evidence>
<accession>A0ACB0ZJE7</accession>
<dbReference type="Proteomes" id="UP001497535">
    <property type="component" value="Unassembled WGS sequence"/>
</dbReference>
<evidence type="ECO:0000313" key="1">
    <source>
        <dbReference type="EMBL" id="CAK5079113.1"/>
    </source>
</evidence>
<reference evidence="1" key="1">
    <citation type="submission" date="2023-11" db="EMBL/GenBank/DDBJ databases">
        <authorList>
            <person name="Poullet M."/>
        </authorList>
    </citation>
    <scope>NUCLEOTIDE SEQUENCE</scope>
    <source>
        <strain evidence="1">E1834</strain>
    </source>
</reference>
<keyword evidence="2" id="KW-1185">Reference proteome</keyword>
<protein>
    <submittedName>
        <fullName evidence="1">Uncharacterized protein</fullName>
    </submittedName>
</protein>
<dbReference type="EMBL" id="CAVMJV010000037">
    <property type="protein sequence ID" value="CAK5079113.1"/>
    <property type="molecule type" value="Genomic_DNA"/>
</dbReference>